<dbReference type="EMBL" id="RCCT01000003">
    <property type="protein sequence ID" value="RLK07162.1"/>
    <property type="molecule type" value="Genomic_DNA"/>
</dbReference>
<organism evidence="1 2">
    <name type="scientific">Ruegeria conchae</name>
    <dbReference type="NCBI Taxonomy" id="981384"/>
    <lineage>
        <taxon>Bacteria</taxon>
        <taxon>Pseudomonadati</taxon>
        <taxon>Pseudomonadota</taxon>
        <taxon>Alphaproteobacteria</taxon>
        <taxon>Rhodobacterales</taxon>
        <taxon>Roseobacteraceae</taxon>
        <taxon>Ruegeria</taxon>
    </lineage>
</organism>
<comment type="caution">
    <text evidence="1">The sequence shown here is derived from an EMBL/GenBank/DDBJ whole genome shotgun (WGS) entry which is preliminary data.</text>
</comment>
<dbReference type="AlphaFoldDB" id="A0A497ZH91"/>
<accession>A0A497ZH91</accession>
<sequence length="54" mass="5953">MGFGPTMVLINANAVLAINPGRNIAFVTQTLSPVAFYYPFPAIYLTAQRKHRSI</sequence>
<proteinExistence type="predicted"/>
<evidence type="ECO:0000313" key="1">
    <source>
        <dbReference type="EMBL" id="RLK07162.1"/>
    </source>
</evidence>
<name>A0A497ZH91_9RHOB</name>
<dbReference type="Proteomes" id="UP000271700">
    <property type="component" value="Unassembled WGS sequence"/>
</dbReference>
<evidence type="ECO:0000313" key="2">
    <source>
        <dbReference type="Proteomes" id="UP000271700"/>
    </source>
</evidence>
<reference evidence="1 2" key="1">
    <citation type="submission" date="2018-10" db="EMBL/GenBank/DDBJ databases">
        <title>Genomic Encyclopedia of Archaeal and Bacterial Type Strains, Phase II (KMG-II): from individual species to whole genera.</title>
        <authorList>
            <person name="Goeker M."/>
        </authorList>
    </citation>
    <scope>NUCLEOTIDE SEQUENCE [LARGE SCALE GENOMIC DNA]</scope>
    <source>
        <strain evidence="1 2">DSM 29317</strain>
    </source>
</reference>
<gene>
    <name evidence="1" type="ORF">CLV75_2269</name>
</gene>
<dbReference type="STRING" id="981384.GCA_000192475_01545"/>
<keyword evidence="2" id="KW-1185">Reference proteome</keyword>
<protein>
    <submittedName>
        <fullName evidence="1">Uncharacterized protein</fullName>
    </submittedName>
</protein>